<organism evidence="13 14">
    <name type="scientific">Duganella vulcania</name>
    <dbReference type="NCBI Taxonomy" id="2692166"/>
    <lineage>
        <taxon>Bacteria</taxon>
        <taxon>Pseudomonadati</taxon>
        <taxon>Pseudomonadota</taxon>
        <taxon>Betaproteobacteria</taxon>
        <taxon>Burkholderiales</taxon>
        <taxon>Oxalobacteraceae</taxon>
        <taxon>Telluria group</taxon>
        <taxon>Duganella</taxon>
    </lineage>
</organism>
<name>A0A845FYU5_9BURK</name>
<dbReference type="InterPro" id="IPR009100">
    <property type="entry name" value="AcylCoA_DH/oxidase_NM_dom_sf"/>
</dbReference>
<evidence type="ECO:0000256" key="9">
    <source>
        <dbReference type="ARBA" id="ARBA00042660"/>
    </source>
</evidence>
<proteinExistence type="inferred from homology"/>
<comment type="caution">
    <text evidence="13">The sequence shown here is derived from an EMBL/GenBank/DDBJ whole genome shotgun (WGS) entry which is preliminary data.</text>
</comment>
<dbReference type="SUPFAM" id="SSF56645">
    <property type="entry name" value="Acyl-CoA dehydrogenase NM domain-like"/>
    <property type="match status" value="1"/>
</dbReference>
<dbReference type="GO" id="GO:0003995">
    <property type="term" value="F:acyl-CoA dehydrogenase activity"/>
    <property type="evidence" value="ECO:0007669"/>
    <property type="project" value="InterPro"/>
</dbReference>
<comment type="pathway">
    <text evidence="2">Siderophore biosynthesis; mycobactin biosynthesis.</text>
</comment>
<evidence type="ECO:0000259" key="10">
    <source>
        <dbReference type="Pfam" id="PF00441"/>
    </source>
</evidence>
<dbReference type="Gene3D" id="1.20.140.10">
    <property type="entry name" value="Butyryl-CoA Dehydrogenase, subunit A, domain 3"/>
    <property type="match status" value="1"/>
</dbReference>
<dbReference type="Pfam" id="PF02770">
    <property type="entry name" value="Acyl-CoA_dh_M"/>
    <property type="match status" value="1"/>
</dbReference>
<evidence type="ECO:0000259" key="11">
    <source>
        <dbReference type="Pfam" id="PF02770"/>
    </source>
</evidence>
<dbReference type="InterPro" id="IPR050741">
    <property type="entry name" value="Acyl-CoA_dehydrogenase"/>
</dbReference>
<evidence type="ECO:0000313" key="14">
    <source>
        <dbReference type="Proteomes" id="UP000470302"/>
    </source>
</evidence>
<feature type="domain" description="Acyl-CoA dehydrogenase/oxidase C-terminal" evidence="10">
    <location>
        <begin position="244"/>
        <end position="392"/>
    </location>
</feature>
<dbReference type="SUPFAM" id="SSF47203">
    <property type="entry name" value="Acyl-CoA dehydrogenase C-terminal domain-like"/>
    <property type="match status" value="1"/>
</dbReference>
<dbReference type="InterPro" id="IPR006091">
    <property type="entry name" value="Acyl-CoA_Oxase/DH_mid-dom"/>
</dbReference>
<evidence type="ECO:0000256" key="4">
    <source>
        <dbReference type="ARBA" id="ARBA00022630"/>
    </source>
</evidence>
<dbReference type="InterPro" id="IPR036250">
    <property type="entry name" value="AcylCo_DH-like_C"/>
</dbReference>
<accession>A0A845FYU5</accession>
<protein>
    <recommendedName>
        <fullName evidence="8">Acyl-[acyl-carrier-protein] dehydrogenase MbtN</fullName>
    </recommendedName>
    <alternativeName>
        <fullName evidence="9">Mycobactin synthase protein N</fullName>
    </alternativeName>
</protein>
<evidence type="ECO:0000256" key="6">
    <source>
        <dbReference type="ARBA" id="ARBA00023002"/>
    </source>
</evidence>
<dbReference type="InterPro" id="IPR006089">
    <property type="entry name" value="Acyl-CoA_DH_CS"/>
</dbReference>
<dbReference type="PROSITE" id="PS00072">
    <property type="entry name" value="ACYL_COA_DH_1"/>
    <property type="match status" value="1"/>
</dbReference>
<sequence length="392" mass="43577">MEVDLKRDGLEPTVCLQGHEMELFSTSVRRFYERNATPEAVERWRKAKVVERDMWYRAAEAGLLGVSVPEAYGGGGGDFRHEVAILEAQGHFGAEAFGISLHNPVVLAYLTDFGSEEQKQRWLPRLCNGELVGAIAMTEPNAGSDLRAMRTLARPTANGYVISGQKTFISNGQTANLIILAAKVGEQADGGKLSLFVIDTDQVKSGFERGRNLDKIGQEGQDTSELFFTEVEVSRDQLLGGVEGQGFVQLTGQLAQERLVIAWQSQSMAERAFAVTLDYVKQRTLFNQKLIDLQNTQFVMADCKTEVSLGKVFLNHCTDQLLAGQLTADRAAMAKYWISEMQARVIDRCLQLFGGYGYVNEYPIARMYKDSRIHQIYGGATEVMKHLIARSL</sequence>
<evidence type="ECO:0000259" key="12">
    <source>
        <dbReference type="Pfam" id="PF02771"/>
    </source>
</evidence>
<keyword evidence="6" id="KW-0560">Oxidoreductase</keyword>
<dbReference type="Gene3D" id="1.10.540.10">
    <property type="entry name" value="Acyl-CoA dehydrogenase/oxidase, N-terminal domain"/>
    <property type="match status" value="1"/>
</dbReference>
<dbReference type="PANTHER" id="PTHR48083:SF20">
    <property type="entry name" value="LONG-CHAIN SPECIFIC ACYL-COA DEHYDROGENASE, MITOCHONDRIAL"/>
    <property type="match status" value="1"/>
</dbReference>
<dbReference type="Pfam" id="PF02771">
    <property type="entry name" value="Acyl-CoA_dh_N"/>
    <property type="match status" value="1"/>
</dbReference>
<comment type="similarity">
    <text evidence="3">Belongs to the acyl-CoA dehydrogenase family.</text>
</comment>
<dbReference type="Pfam" id="PF00441">
    <property type="entry name" value="Acyl-CoA_dh_1"/>
    <property type="match status" value="1"/>
</dbReference>
<dbReference type="InterPro" id="IPR037069">
    <property type="entry name" value="AcylCoA_DH/ox_N_sf"/>
</dbReference>
<evidence type="ECO:0000256" key="5">
    <source>
        <dbReference type="ARBA" id="ARBA00022827"/>
    </source>
</evidence>
<dbReference type="PANTHER" id="PTHR48083">
    <property type="entry name" value="MEDIUM-CHAIN SPECIFIC ACYL-COA DEHYDROGENASE, MITOCHONDRIAL-RELATED"/>
    <property type="match status" value="1"/>
</dbReference>
<evidence type="ECO:0000313" key="13">
    <source>
        <dbReference type="EMBL" id="MYM86751.1"/>
    </source>
</evidence>
<comment type="function">
    <text evidence="7">Catalyzes the dehydrogenation at the alpha-beta position of ACP-bound acyl chains. This results in the introduction of a double bond in the lipidic chain, which is further transferred to the epsilon-amino group of lysine residue in the mycobactin core by MbtK.</text>
</comment>
<dbReference type="AlphaFoldDB" id="A0A845FYU5"/>
<dbReference type="GO" id="GO:0005737">
    <property type="term" value="C:cytoplasm"/>
    <property type="evidence" value="ECO:0007669"/>
    <property type="project" value="TreeGrafter"/>
</dbReference>
<dbReference type="InterPro" id="IPR013786">
    <property type="entry name" value="AcylCoA_DH/ox_N"/>
</dbReference>
<evidence type="ECO:0000256" key="8">
    <source>
        <dbReference type="ARBA" id="ARBA00040394"/>
    </source>
</evidence>
<dbReference type="FunFam" id="1.20.140.10:FF:000001">
    <property type="entry name" value="Acyl-CoA dehydrogenase"/>
    <property type="match status" value="1"/>
</dbReference>
<evidence type="ECO:0000256" key="3">
    <source>
        <dbReference type="ARBA" id="ARBA00009347"/>
    </source>
</evidence>
<dbReference type="InterPro" id="IPR046373">
    <property type="entry name" value="Acyl-CoA_Oxase/DH_mid-dom_sf"/>
</dbReference>
<keyword evidence="4" id="KW-0285">Flavoprotein</keyword>
<gene>
    <name evidence="13" type="ORF">GTP91_06085</name>
</gene>
<evidence type="ECO:0000256" key="1">
    <source>
        <dbReference type="ARBA" id="ARBA00001974"/>
    </source>
</evidence>
<dbReference type="GO" id="GO:0033539">
    <property type="term" value="P:fatty acid beta-oxidation using acyl-CoA dehydrogenase"/>
    <property type="evidence" value="ECO:0007669"/>
    <property type="project" value="TreeGrafter"/>
</dbReference>
<evidence type="ECO:0000256" key="7">
    <source>
        <dbReference type="ARBA" id="ARBA00037085"/>
    </source>
</evidence>
<reference evidence="13 14" key="1">
    <citation type="submission" date="2020-01" db="EMBL/GenBank/DDBJ databases">
        <title>Novel species isolated from a subtropical stream in China.</title>
        <authorList>
            <person name="Lu H."/>
        </authorList>
    </citation>
    <scope>NUCLEOTIDE SEQUENCE [LARGE SCALE GENOMIC DNA]</scope>
    <source>
        <strain evidence="13 14">FT82W</strain>
    </source>
</reference>
<dbReference type="EMBL" id="WWCW01000012">
    <property type="protein sequence ID" value="MYM86751.1"/>
    <property type="molecule type" value="Genomic_DNA"/>
</dbReference>
<dbReference type="Proteomes" id="UP000470302">
    <property type="component" value="Unassembled WGS sequence"/>
</dbReference>
<dbReference type="Gene3D" id="2.40.110.10">
    <property type="entry name" value="Butyryl-CoA Dehydrogenase, subunit A, domain 2"/>
    <property type="match status" value="1"/>
</dbReference>
<evidence type="ECO:0000256" key="2">
    <source>
        <dbReference type="ARBA" id="ARBA00005102"/>
    </source>
</evidence>
<dbReference type="PROSITE" id="PS00073">
    <property type="entry name" value="ACYL_COA_DH_2"/>
    <property type="match status" value="1"/>
</dbReference>
<keyword evidence="5" id="KW-0274">FAD</keyword>
<comment type="cofactor">
    <cofactor evidence="1">
        <name>FAD</name>
        <dbReference type="ChEBI" id="CHEBI:57692"/>
    </cofactor>
</comment>
<feature type="domain" description="Acyl-CoA oxidase/dehydrogenase middle" evidence="11">
    <location>
        <begin position="134"/>
        <end position="231"/>
    </location>
</feature>
<feature type="domain" description="Acyl-CoA dehydrogenase/oxidase N-terminal" evidence="12">
    <location>
        <begin position="20"/>
        <end position="130"/>
    </location>
</feature>
<dbReference type="GO" id="GO:0050660">
    <property type="term" value="F:flavin adenine dinucleotide binding"/>
    <property type="evidence" value="ECO:0007669"/>
    <property type="project" value="InterPro"/>
</dbReference>
<dbReference type="InterPro" id="IPR009075">
    <property type="entry name" value="AcylCo_DH/oxidase_C"/>
</dbReference>